<dbReference type="InterPro" id="IPR038726">
    <property type="entry name" value="PDDEXK_AddAB-type"/>
</dbReference>
<sequence length="270" mass="31702">MAQYYNPQKNAKYLFHPDSKMPHKISRSKIDLFIECPRCFYLDQRLGVGRPPSFPFNLNNAVDELMKKEFDIHRAKQTAHPLAKTYSIDAVPFQNEKMEEWRDALRRGVFCLHKPTNLIVRGGIDDIWVNPKGELIVVDYKATSKKDEVNLDAEWQNSYKRQMEVYQWLFRHNGFKVSDTGYFIYANGITDRKAFDGKLEFDIKIIPYTGSDKWIDNTLEKIKETLMSEKLPAKGVECNYCSYREAAGKILLEKHLEEKKNERKDTNKLF</sequence>
<proteinExistence type="predicted"/>
<dbReference type="Gene3D" id="3.90.320.10">
    <property type="match status" value="1"/>
</dbReference>
<evidence type="ECO:0000313" key="3">
    <source>
        <dbReference type="Proteomes" id="UP000230481"/>
    </source>
</evidence>
<accession>A0A2M6WV34</accession>
<protein>
    <recommendedName>
        <fullName evidence="1">PD-(D/E)XK endonuclease-like domain-containing protein</fullName>
    </recommendedName>
</protein>
<comment type="caution">
    <text evidence="2">The sequence shown here is derived from an EMBL/GenBank/DDBJ whole genome shotgun (WGS) entry which is preliminary data.</text>
</comment>
<evidence type="ECO:0000313" key="2">
    <source>
        <dbReference type="EMBL" id="PIT96556.1"/>
    </source>
</evidence>
<evidence type="ECO:0000259" key="1">
    <source>
        <dbReference type="Pfam" id="PF12705"/>
    </source>
</evidence>
<dbReference type="EMBL" id="PFAA01000047">
    <property type="protein sequence ID" value="PIT96556.1"/>
    <property type="molecule type" value="Genomic_DNA"/>
</dbReference>
<dbReference type="Pfam" id="PF12705">
    <property type="entry name" value="PDDEXK_1"/>
    <property type="match status" value="1"/>
</dbReference>
<reference evidence="3" key="1">
    <citation type="submission" date="2017-09" db="EMBL/GenBank/DDBJ databases">
        <title>Depth-based differentiation of microbial function through sediment-hosted aquifers and enrichment of novel symbionts in the deep terrestrial subsurface.</title>
        <authorList>
            <person name="Probst A.J."/>
            <person name="Ladd B."/>
            <person name="Jarett J.K."/>
            <person name="Geller-Mcgrath D.E."/>
            <person name="Sieber C.M.K."/>
            <person name="Emerson J.B."/>
            <person name="Anantharaman K."/>
            <person name="Thomas B.C."/>
            <person name="Malmstrom R."/>
            <person name="Stieglmeier M."/>
            <person name="Klingl A."/>
            <person name="Woyke T."/>
            <person name="Ryan C.M."/>
            <person name="Banfield J.F."/>
        </authorList>
    </citation>
    <scope>NUCLEOTIDE SEQUENCE [LARGE SCALE GENOMIC DNA]</scope>
</reference>
<dbReference type="AlphaFoldDB" id="A0A2M6WV34"/>
<dbReference type="Proteomes" id="UP000230481">
    <property type="component" value="Unassembled WGS sequence"/>
</dbReference>
<name>A0A2M6WV34_9BACT</name>
<dbReference type="InterPro" id="IPR011604">
    <property type="entry name" value="PDDEXK-like_dom_sf"/>
</dbReference>
<feature type="domain" description="PD-(D/E)XK endonuclease-like" evidence="1">
    <location>
        <begin position="25"/>
        <end position="245"/>
    </location>
</feature>
<gene>
    <name evidence="2" type="ORF">COT82_02525</name>
</gene>
<organism evidence="2 3">
    <name type="scientific">Candidatus Campbellbacteria bacterium CG10_big_fil_rev_8_21_14_0_10_35_52</name>
    <dbReference type="NCBI Taxonomy" id="1974527"/>
    <lineage>
        <taxon>Bacteria</taxon>
        <taxon>Candidatus Campbelliibacteriota</taxon>
    </lineage>
</organism>